<feature type="binding site" evidence="5">
    <location>
        <position position="481"/>
    </location>
    <ligand>
        <name>AMP</name>
        <dbReference type="ChEBI" id="CHEBI:456215"/>
    </ligand>
</feature>
<keyword evidence="1 5" id="KW-0596">Phosphopantetheine</keyword>
<evidence type="ECO:0000256" key="5">
    <source>
        <dbReference type="HAMAP-Rule" id="MF_02247"/>
    </source>
</evidence>
<dbReference type="InterPro" id="IPR046407">
    <property type="entry name" value="CAR"/>
</dbReference>
<organism evidence="8 9">
    <name type="scientific">Nocardia stercoris</name>
    <dbReference type="NCBI Taxonomy" id="2483361"/>
    <lineage>
        <taxon>Bacteria</taxon>
        <taxon>Bacillati</taxon>
        <taxon>Actinomycetota</taxon>
        <taxon>Actinomycetes</taxon>
        <taxon>Mycobacteriales</taxon>
        <taxon>Nocardiaceae</taxon>
        <taxon>Nocardia</taxon>
    </lineage>
</organism>
<evidence type="ECO:0000256" key="4">
    <source>
        <dbReference type="ARBA" id="ARBA00022840"/>
    </source>
</evidence>
<dbReference type="EC" id="1.2.1.-" evidence="5"/>
<sequence length="1150" mass="124169">MAEQAQLDADRSGITMGPSPQVTAAIRQPGMRLCRIIDTIMTGYADRPALGVRATEVVTDQGGRRVRRPLPAYDIVTYGELWAQAGRIAAAWRDDPQPVRAGDFVALVGSTGADLYTAELAAVRLGAVTVPLQAGAPPQQWTEIMADIEPQLVATGVELLDSVVDAVRAGFRPPHLVVLGAHADDDTHLAAVAAARERLADSPITVSLLQTDDERGVSLPAPEVPVPGVRADSLAQLLYTSGSTGTPKGVMYTDELMCGQWLAPLVFDPGDERTGPVRTLSYLPLSHLAGRGQLVSALVNGGSCMFAASSDMSSLFEDFELTRPTVIMFVPRVCELIHQMFHSRVDGLLATGIDRAVAEEQVRTELRTQTLGGRLDYVVCGAAPLSAAMRTFMESVLGLPLHDGYGSTEAGGVLADNVIKRPQVIDYKLADVPELGYFGTDRPYPRGELLVKTENMFAGYYRRPDITAEVFDSDGYFRTGDVMAQVGPDRLVYVDRRNNVLKLSQGEFVAVAQLEALYGTSPLIRQIYVYGSSARSAVLAVVVPTDAARSGDPKQAIAAELQRVAREAERPPYEIPRDFLIETEPFTRENGLLSGVGKLARPQLKAKYAERLEQLYEAMETQQAGELSTLRRDGAGLPPLETVRRAAAALLGADGAEVSPQARFGDLGGDSLSALSLSTLLEEIYGVSVPVGDIVSPAVDLRGLADHVERAMTSGGGPTARSVHGSGPLQAADLTLDKFIDALTLVAAHSIPAATSPPRTVLLTGANGYLGRFLCLEWLDRLDAVGGQLVCIVRGRDAADARSRLDAAFDSGDATLLARYRGLAGRRLRVLAGDIGEPELGLPQEQWRELAGQVDLIVHPAALVNHVLPYDQLFGPNVAGTAELIRLALTERRKPVTYLSSVGVASQTDPADFDENADVRTMIPRWRLGDDYANGYSGSKWAGEVLLREANEQYGLPVTVFRSDMILAHSYYAGQLNVPDAFTRLILSVLATHLAPKSFYRLDSLGQRQRSHYDGLPADFTAAAITKLGAGTTAGDTTFDVFNPHDDGLSLDQFVDWLIEAGHPIERIDDYPDWFAKFEAALHELPEWQAKASVLPLLHAYRDPAEPRCGSELPTANFRAAVERSGSGIPHLNRALIDKYVSDLRLLQLL</sequence>
<keyword evidence="3 5" id="KW-0547">Nucleotide-binding</keyword>
<dbReference type="Gene3D" id="1.10.1200.10">
    <property type="entry name" value="ACP-like"/>
    <property type="match status" value="1"/>
</dbReference>
<feature type="binding site" evidence="5">
    <location>
        <position position="900"/>
    </location>
    <ligand>
        <name>NADP(+)</name>
        <dbReference type="ChEBI" id="CHEBI:58349"/>
    </ligand>
</feature>
<dbReference type="AlphaFoldDB" id="A0A3M2LDY9"/>
<dbReference type="PANTHER" id="PTHR43272:SF33">
    <property type="entry name" value="AMP-BINDING DOMAIN-CONTAINING PROTEIN-RELATED"/>
    <property type="match status" value="1"/>
</dbReference>
<comment type="caution">
    <text evidence="5">Lacks conserved residue(s) required for the propagation of feature annotation.</text>
</comment>
<evidence type="ECO:0000313" key="9">
    <source>
        <dbReference type="Proteomes" id="UP000279275"/>
    </source>
</evidence>
<dbReference type="GO" id="GO:0031177">
    <property type="term" value="F:phosphopantetheine binding"/>
    <property type="evidence" value="ECO:0007669"/>
    <property type="project" value="UniProtKB-UniRule"/>
</dbReference>
<feature type="binding site" evidence="5">
    <location>
        <position position="287"/>
    </location>
    <ligand>
        <name>AMP</name>
        <dbReference type="ChEBI" id="CHEBI:456215"/>
    </ligand>
</feature>
<feature type="domain" description="Carrier" evidence="7">
    <location>
        <begin position="637"/>
        <end position="712"/>
    </location>
</feature>
<evidence type="ECO:0000256" key="6">
    <source>
        <dbReference type="SAM" id="MobiDB-lite"/>
    </source>
</evidence>
<dbReference type="Proteomes" id="UP000279275">
    <property type="component" value="Unassembled WGS sequence"/>
</dbReference>
<dbReference type="GO" id="GO:0016620">
    <property type="term" value="F:oxidoreductase activity, acting on the aldehyde or oxo group of donors, NAD or NADP as acceptor"/>
    <property type="evidence" value="ECO:0007669"/>
    <property type="project" value="UniProtKB-UniRule"/>
</dbReference>
<comment type="domain">
    <text evidence="5">The N-terminal domain likely catalyzes substrate activation by formation of an initial acyl-AMP intermediate, the central region contains the phosphopantetheine attachment site, and the C-terminal domain catalyzes the reduction by NADPH of the intermediate thioester formed from the attack of the phosphopantetheine thiol at the carbonyl carbon of acyl-AMP.</text>
</comment>
<accession>A0A3M2LDY9</accession>
<dbReference type="InterPro" id="IPR010080">
    <property type="entry name" value="Thioester_reductase-like_dom"/>
</dbReference>
<dbReference type="HAMAP" id="MF_02247">
    <property type="entry name" value="Carbox_acid_reduct"/>
    <property type="match status" value="1"/>
</dbReference>
<evidence type="ECO:0000259" key="7">
    <source>
        <dbReference type="PROSITE" id="PS50075"/>
    </source>
</evidence>
<keyword evidence="5" id="KW-0521">NADP</keyword>
<dbReference type="InterPro" id="IPR020845">
    <property type="entry name" value="AMP-binding_CS"/>
</dbReference>
<keyword evidence="2 5" id="KW-0597">Phosphoprotein</keyword>
<proteinExistence type="inferred from homology"/>
<keyword evidence="4 5" id="KW-0067">ATP-binding</keyword>
<feature type="binding site" evidence="5">
    <location>
        <position position="408"/>
    </location>
    <ligand>
        <name>AMP</name>
        <dbReference type="ChEBI" id="CHEBI:456215"/>
    </ligand>
</feature>
<dbReference type="EMBL" id="RFFH01000001">
    <property type="protein sequence ID" value="RMI34823.1"/>
    <property type="molecule type" value="Genomic_DNA"/>
</dbReference>
<feature type="binding site" evidence="5">
    <location>
        <begin position="493"/>
        <end position="496"/>
    </location>
    <ligand>
        <name>AMP</name>
        <dbReference type="ChEBI" id="CHEBI:456215"/>
    </ligand>
</feature>
<dbReference type="Pfam" id="PF07993">
    <property type="entry name" value="NAD_binding_4"/>
    <property type="match status" value="1"/>
</dbReference>
<dbReference type="Pfam" id="PF23562">
    <property type="entry name" value="AMP-binding_C_3"/>
    <property type="match status" value="1"/>
</dbReference>
<evidence type="ECO:0000256" key="1">
    <source>
        <dbReference type="ARBA" id="ARBA00022450"/>
    </source>
</evidence>
<feature type="binding site" evidence="5">
    <location>
        <position position="804"/>
    </location>
    <ligand>
        <name>NADP(+)</name>
        <dbReference type="ChEBI" id="CHEBI:58349"/>
    </ligand>
</feature>
<comment type="cofactor">
    <cofactor evidence="5">
        <name>pantetheine 4'-phosphate</name>
        <dbReference type="ChEBI" id="CHEBI:47942"/>
    </cofactor>
    <text evidence="5">Binds 1 phosphopantetheine covalently.</text>
</comment>
<feature type="binding site" evidence="5">
    <location>
        <begin position="860"/>
        <end position="862"/>
    </location>
    <ligand>
        <name>NADP(+)</name>
        <dbReference type="ChEBI" id="CHEBI:58349"/>
    </ligand>
</feature>
<evidence type="ECO:0000256" key="3">
    <source>
        <dbReference type="ARBA" id="ARBA00022741"/>
    </source>
</evidence>
<dbReference type="CDD" id="cd05235">
    <property type="entry name" value="SDR_e1"/>
    <property type="match status" value="1"/>
</dbReference>
<feature type="binding site" evidence="5">
    <location>
        <position position="940"/>
    </location>
    <ligand>
        <name>NADP(+)</name>
        <dbReference type="ChEBI" id="CHEBI:58349"/>
    </ligand>
</feature>
<dbReference type="RefSeq" id="WP_122185793.1">
    <property type="nucleotide sequence ID" value="NZ_RFFH01000001.1"/>
</dbReference>
<keyword evidence="9" id="KW-1185">Reference proteome</keyword>
<dbReference type="Gene3D" id="3.40.50.12780">
    <property type="entry name" value="N-terminal domain of ligase-like"/>
    <property type="match status" value="1"/>
</dbReference>
<dbReference type="GO" id="GO:0016020">
    <property type="term" value="C:membrane"/>
    <property type="evidence" value="ECO:0007669"/>
    <property type="project" value="TreeGrafter"/>
</dbReference>
<dbReference type="InterPro" id="IPR036736">
    <property type="entry name" value="ACP-like_sf"/>
</dbReference>
<dbReference type="GO" id="GO:0005524">
    <property type="term" value="F:ATP binding"/>
    <property type="evidence" value="ECO:0007669"/>
    <property type="project" value="UniProtKB-UniRule"/>
</dbReference>
<feature type="binding site" evidence="5">
    <location>
        <position position="598"/>
    </location>
    <ligand>
        <name>AMP</name>
        <dbReference type="ChEBI" id="CHEBI:456215"/>
    </ligand>
</feature>
<feature type="region of interest" description="Disordered" evidence="6">
    <location>
        <begin position="1"/>
        <end position="20"/>
    </location>
</feature>
<dbReference type="InterPro" id="IPR009081">
    <property type="entry name" value="PP-bd_ACP"/>
</dbReference>
<evidence type="ECO:0000256" key="2">
    <source>
        <dbReference type="ARBA" id="ARBA00022553"/>
    </source>
</evidence>
<dbReference type="SMART" id="SM01294">
    <property type="entry name" value="PKS_PP_betabranch"/>
    <property type="match status" value="1"/>
</dbReference>
<protein>
    <recommendedName>
        <fullName evidence="5">Carboxylic acid reductase</fullName>
        <shortName evidence="5">CAR</shortName>
        <ecNumber evidence="5">1.2.1.-</ecNumber>
    </recommendedName>
    <alternativeName>
        <fullName evidence="5">ATP/NADPH-dependent carboxylic acid reductase</fullName>
    </alternativeName>
</protein>
<dbReference type="OrthoDB" id="2472181at2"/>
<comment type="caution">
    <text evidence="8">The sequence shown here is derived from an EMBL/GenBank/DDBJ whole genome shotgun (WGS) entry which is preliminary data.</text>
</comment>
<dbReference type="SUPFAM" id="SSF56801">
    <property type="entry name" value="Acetyl-CoA synthetase-like"/>
    <property type="match status" value="1"/>
</dbReference>
<dbReference type="NCBIfam" id="NF041592">
    <property type="entry name" value="carboxyl_red"/>
    <property type="match status" value="1"/>
</dbReference>
<feature type="modified residue" description="O-(pantetheine 4'-phosphoryl)serine" evidence="5">
    <location>
        <position position="671"/>
    </location>
</feature>
<feature type="binding site" evidence="5">
    <location>
        <begin position="767"/>
        <end position="770"/>
    </location>
    <ligand>
        <name>NADP(+)</name>
        <dbReference type="ChEBI" id="CHEBI:58349"/>
    </ligand>
</feature>
<evidence type="ECO:0000313" key="8">
    <source>
        <dbReference type="EMBL" id="RMI34823.1"/>
    </source>
</evidence>
<gene>
    <name evidence="5" type="primary">car</name>
    <name evidence="8" type="ORF">EBN03_00065</name>
</gene>
<dbReference type="SUPFAM" id="SSF47336">
    <property type="entry name" value="ACP-like"/>
    <property type="match status" value="1"/>
</dbReference>
<dbReference type="InterPro" id="IPR013120">
    <property type="entry name" value="FAR_NAD-bd"/>
</dbReference>
<dbReference type="Pfam" id="PF00501">
    <property type="entry name" value="AMP-binding"/>
    <property type="match status" value="1"/>
</dbReference>
<keyword evidence="5" id="KW-0560">Oxidoreductase</keyword>
<dbReference type="PROSITE" id="PS50075">
    <property type="entry name" value="CARRIER"/>
    <property type="match status" value="1"/>
</dbReference>
<dbReference type="GO" id="GO:0004467">
    <property type="term" value="F:long-chain fatty acid-CoA ligase activity"/>
    <property type="evidence" value="ECO:0007669"/>
    <property type="project" value="TreeGrafter"/>
</dbReference>
<dbReference type="Gene3D" id="3.40.50.720">
    <property type="entry name" value="NAD(P)-binding Rossmann-like Domain"/>
    <property type="match status" value="1"/>
</dbReference>
<reference evidence="8 9" key="1">
    <citation type="submission" date="2018-10" db="EMBL/GenBank/DDBJ databases">
        <title>Isolation from cow dung.</title>
        <authorList>
            <person name="Ling L."/>
        </authorList>
    </citation>
    <scope>NUCLEOTIDE SEQUENCE [LARGE SCALE GENOMIC DNA]</scope>
    <source>
        <strain evidence="8 9">NEAU-LL90</strain>
    </source>
</reference>
<dbReference type="InterPro" id="IPR036291">
    <property type="entry name" value="NAD(P)-bd_dom_sf"/>
</dbReference>
<dbReference type="InterPro" id="IPR000873">
    <property type="entry name" value="AMP-dep_synth/lig_dom"/>
</dbReference>
<dbReference type="PANTHER" id="PTHR43272">
    <property type="entry name" value="LONG-CHAIN-FATTY-ACID--COA LIGASE"/>
    <property type="match status" value="1"/>
</dbReference>
<dbReference type="InterPro" id="IPR020806">
    <property type="entry name" value="PKS_PP-bd"/>
</dbReference>
<name>A0A3M2LDY9_9NOCA</name>
<feature type="binding site" evidence="5">
    <location>
        <begin position="403"/>
        <end position="404"/>
    </location>
    <ligand>
        <name>AMP</name>
        <dbReference type="ChEBI" id="CHEBI:456215"/>
    </ligand>
</feature>
<dbReference type="Pfam" id="PF00550">
    <property type="entry name" value="PP-binding"/>
    <property type="match status" value="1"/>
</dbReference>
<comment type="function">
    <text evidence="5">Catalyzes the ATP- and NADPH-dependent reduction of carboxylic acids to the corresponding aldehydes.</text>
</comment>
<dbReference type="PROSITE" id="PS00455">
    <property type="entry name" value="AMP_BINDING"/>
    <property type="match status" value="1"/>
</dbReference>
<feature type="binding site" evidence="5">
    <location>
        <position position="794"/>
    </location>
    <ligand>
        <name>NADP(+)</name>
        <dbReference type="ChEBI" id="CHEBI:58349"/>
    </ligand>
</feature>
<feature type="binding site" evidence="5">
    <location>
        <position position="963"/>
    </location>
    <ligand>
        <name>NADP(+)</name>
        <dbReference type="ChEBI" id="CHEBI:58349"/>
    </ligand>
</feature>
<comment type="similarity">
    <text evidence="5">Belongs to the ATP-dependent AMP-binding enzyme family. Carboxylic acid reductase subfamily.</text>
</comment>
<dbReference type="NCBIfam" id="TIGR01746">
    <property type="entry name" value="Thioester-redct"/>
    <property type="match status" value="1"/>
</dbReference>
<feature type="binding site" evidence="5">
    <location>
        <position position="936"/>
    </location>
    <ligand>
        <name>NADP(+)</name>
        <dbReference type="ChEBI" id="CHEBI:58349"/>
    </ligand>
</feature>
<dbReference type="SUPFAM" id="SSF51735">
    <property type="entry name" value="NAD(P)-binding Rossmann-fold domains"/>
    <property type="match status" value="1"/>
</dbReference>
<dbReference type="GO" id="GO:0050661">
    <property type="term" value="F:NADP binding"/>
    <property type="evidence" value="ECO:0007669"/>
    <property type="project" value="UniProtKB-UniRule"/>
</dbReference>
<dbReference type="InterPro" id="IPR042099">
    <property type="entry name" value="ANL_N_sf"/>
</dbReference>
<feature type="binding site" evidence="5">
    <location>
        <position position="502"/>
    </location>
    <ligand>
        <name>AMP</name>
        <dbReference type="ChEBI" id="CHEBI:456215"/>
    </ligand>
</feature>
<comment type="catalytic activity">
    <reaction evidence="5">
        <text>a carboxylate + ATP + NADPH + H(+) = an aldehyde + AMP + diphosphate + NADP(+)</text>
        <dbReference type="Rhea" id="RHEA:50916"/>
        <dbReference type="ChEBI" id="CHEBI:15378"/>
        <dbReference type="ChEBI" id="CHEBI:17478"/>
        <dbReference type="ChEBI" id="CHEBI:29067"/>
        <dbReference type="ChEBI" id="CHEBI:30616"/>
        <dbReference type="ChEBI" id="CHEBI:33019"/>
        <dbReference type="ChEBI" id="CHEBI:57783"/>
        <dbReference type="ChEBI" id="CHEBI:58349"/>
        <dbReference type="ChEBI" id="CHEBI:456215"/>
    </reaction>
</comment>
<dbReference type="SMART" id="SM00823">
    <property type="entry name" value="PKS_PP"/>
    <property type="match status" value="1"/>
</dbReference>